<organism evidence="2">
    <name type="scientific">Culex pipiens</name>
    <name type="common">House mosquito</name>
    <dbReference type="NCBI Taxonomy" id="7175"/>
    <lineage>
        <taxon>Eukaryota</taxon>
        <taxon>Metazoa</taxon>
        <taxon>Ecdysozoa</taxon>
        <taxon>Arthropoda</taxon>
        <taxon>Hexapoda</taxon>
        <taxon>Insecta</taxon>
        <taxon>Pterygota</taxon>
        <taxon>Neoptera</taxon>
        <taxon>Endopterygota</taxon>
        <taxon>Diptera</taxon>
        <taxon>Nematocera</taxon>
        <taxon>Culicoidea</taxon>
        <taxon>Culicidae</taxon>
        <taxon>Culicinae</taxon>
        <taxon>Culicini</taxon>
        <taxon>Culex</taxon>
        <taxon>Culex</taxon>
    </lineage>
</organism>
<dbReference type="EMBL" id="HBUE01337515">
    <property type="protein sequence ID" value="CAG6596941.1"/>
    <property type="molecule type" value="Transcribed_RNA"/>
</dbReference>
<dbReference type="AlphaFoldDB" id="A0A8D8I1X6"/>
<dbReference type="EMBL" id="HBUE01230727">
    <property type="protein sequence ID" value="CAG6544803.1"/>
    <property type="molecule type" value="Transcribed_RNA"/>
</dbReference>
<dbReference type="EMBL" id="HBUE01230731">
    <property type="protein sequence ID" value="CAG6544812.1"/>
    <property type="molecule type" value="Transcribed_RNA"/>
</dbReference>
<reference evidence="2" key="1">
    <citation type="submission" date="2021-05" db="EMBL/GenBank/DDBJ databases">
        <authorList>
            <person name="Alioto T."/>
            <person name="Alioto T."/>
            <person name="Gomez Garrido J."/>
        </authorList>
    </citation>
    <scope>NUCLEOTIDE SEQUENCE</scope>
</reference>
<dbReference type="EMBL" id="HBUE01230732">
    <property type="protein sequence ID" value="CAG6544816.1"/>
    <property type="molecule type" value="Transcribed_RNA"/>
</dbReference>
<proteinExistence type="predicted"/>
<evidence type="ECO:0000313" key="2">
    <source>
        <dbReference type="EMBL" id="CAG6544803.1"/>
    </source>
</evidence>
<feature type="region of interest" description="Disordered" evidence="1">
    <location>
        <begin position="1"/>
        <end position="24"/>
    </location>
</feature>
<dbReference type="EMBL" id="HBUE01337520">
    <property type="protein sequence ID" value="CAG6596954.1"/>
    <property type="molecule type" value="Transcribed_RNA"/>
</dbReference>
<sequence>MPRAEHVQRRRRSDLHGGGHVSARAVCERDRNVHHGGRHRRRHHRGLRRLQHPGGGRLLWNRCRNGSSPRLVAPDEGLPGVRHHGGHPHLYHPRRTGRVVRGVDSGAALHRVHRRHVLRQVVPKVCQRWTEAREKSQITRCGVQ</sequence>
<protein>
    <submittedName>
        <fullName evidence="2">(northern house mosquito) hypothetical protein</fullName>
    </submittedName>
</protein>
<name>A0A8D8I1X6_CULPI</name>
<dbReference type="EMBL" id="HBUE01230730">
    <property type="protein sequence ID" value="CAG6544808.1"/>
    <property type="molecule type" value="Transcribed_RNA"/>
</dbReference>
<dbReference type="EMBL" id="HBUE01337518">
    <property type="protein sequence ID" value="CAG6596946.1"/>
    <property type="molecule type" value="Transcribed_RNA"/>
</dbReference>
<dbReference type="EMBL" id="HBUE01337519">
    <property type="protein sequence ID" value="CAG6596950.1"/>
    <property type="molecule type" value="Transcribed_RNA"/>
</dbReference>
<dbReference type="EMBL" id="HBUE01337514">
    <property type="protein sequence ID" value="CAG6596938.1"/>
    <property type="molecule type" value="Transcribed_RNA"/>
</dbReference>
<accession>A0A8D8I1X6</accession>
<dbReference type="EMBL" id="HBUE01230726">
    <property type="protein sequence ID" value="CAG6544800.1"/>
    <property type="molecule type" value="Transcribed_RNA"/>
</dbReference>
<evidence type="ECO:0000256" key="1">
    <source>
        <dbReference type="SAM" id="MobiDB-lite"/>
    </source>
</evidence>